<keyword evidence="1" id="KW-1133">Transmembrane helix</keyword>
<dbReference type="AlphaFoldDB" id="A0AAN8UF11"/>
<accession>A0AAN8UF11</accession>
<dbReference type="PANTHER" id="PTHR31170">
    <property type="entry name" value="BNAC04G53230D PROTEIN"/>
    <property type="match status" value="1"/>
</dbReference>
<sequence>MATALEDAQQSGISEHTEISITEVRAVSLEIRELLWKSQTVAPTEGRHYINRISASVRDLNAASYTPKLVAIGPYHRKEFPKAGEDIKSHYLQLVLRRNIPENMESIIEEMRNFREQARGCYDAKSIEGISDYEFLKMMFFDSCFIVELIRRFHSTEETHEFTLDDDHISIDEATLSTIRRDLVLFENQLPFFVLQLYYDKTISPQNGPATESGTPFHQMALRFVGYTIRGPYCDTARYVGCPPQHLLALLYNSLAPEDIFWRSRFGHWDEVMGHSRLFTCSHSRLLTRSGCLRILLMVLLFPCIIFLIFRTVPFSIHRLYSPSGNQFKLISCSMSLHEKGVKFRKRVRGASLLDVEFEDHGTLTIPTLTIDSNTKAVFLNLLAYERYCQPAIKCLRDYLALMDCLIDSSEDVKILCNHGIFENSSLTKDEIKKLFDRPKDDFIIIDPMNFIYRRTFENINSYCNQPWTDLVVTWNKWMTQLRAKYFDSPWTLISLLAATFLLALTVVQTIYTLLSYHH</sequence>
<proteinExistence type="predicted"/>
<feature type="transmembrane region" description="Helical" evidence="1">
    <location>
        <begin position="293"/>
        <end position="310"/>
    </location>
</feature>
<dbReference type="Proteomes" id="UP001370490">
    <property type="component" value="Unassembled WGS sequence"/>
</dbReference>
<reference evidence="2 3" key="1">
    <citation type="submission" date="2023-12" db="EMBL/GenBank/DDBJ databases">
        <title>A high-quality genome assembly for Dillenia turbinata (Dilleniales).</title>
        <authorList>
            <person name="Chanderbali A."/>
        </authorList>
    </citation>
    <scope>NUCLEOTIDE SEQUENCE [LARGE SCALE GENOMIC DNA]</scope>
    <source>
        <strain evidence="2">LSX21</strain>
        <tissue evidence="2">Leaf</tissue>
    </source>
</reference>
<evidence type="ECO:0000313" key="2">
    <source>
        <dbReference type="EMBL" id="KAK6914230.1"/>
    </source>
</evidence>
<evidence type="ECO:0000256" key="1">
    <source>
        <dbReference type="SAM" id="Phobius"/>
    </source>
</evidence>
<keyword evidence="1" id="KW-0472">Membrane</keyword>
<gene>
    <name evidence="2" type="ORF">RJ641_021551</name>
</gene>
<dbReference type="PANTHER" id="PTHR31170:SF25">
    <property type="entry name" value="BNAA09G04570D PROTEIN"/>
    <property type="match status" value="1"/>
</dbReference>
<organism evidence="2 3">
    <name type="scientific">Dillenia turbinata</name>
    <dbReference type="NCBI Taxonomy" id="194707"/>
    <lineage>
        <taxon>Eukaryota</taxon>
        <taxon>Viridiplantae</taxon>
        <taxon>Streptophyta</taxon>
        <taxon>Embryophyta</taxon>
        <taxon>Tracheophyta</taxon>
        <taxon>Spermatophyta</taxon>
        <taxon>Magnoliopsida</taxon>
        <taxon>eudicotyledons</taxon>
        <taxon>Gunneridae</taxon>
        <taxon>Pentapetalae</taxon>
        <taxon>Dilleniales</taxon>
        <taxon>Dilleniaceae</taxon>
        <taxon>Dillenia</taxon>
    </lineage>
</organism>
<dbReference type="InterPro" id="IPR004158">
    <property type="entry name" value="DUF247_pln"/>
</dbReference>
<keyword evidence="3" id="KW-1185">Reference proteome</keyword>
<comment type="caution">
    <text evidence="2">The sequence shown here is derived from an EMBL/GenBank/DDBJ whole genome shotgun (WGS) entry which is preliminary data.</text>
</comment>
<dbReference type="EMBL" id="JBAMMX010000026">
    <property type="protein sequence ID" value="KAK6914230.1"/>
    <property type="molecule type" value="Genomic_DNA"/>
</dbReference>
<name>A0AAN8UF11_9MAGN</name>
<dbReference type="Pfam" id="PF03140">
    <property type="entry name" value="DUF247"/>
    <property type="match status" value="1"/>
</dbReference>
<evidence type="ECO:0000313" key="3">
    <source>
        <dbReference type="Proteomes" id="UP001370490"/>
    </source>
</evidence>
<protein>
    <submittedName>
        <fullName evidence="2">Uncharacterized protein</fullName>
    </submittedName>
</protein>
<keyword evidence="1" id="KW-0812">Transmembrane</keyword>
<feature type="transmembrane region" description="Helical" evidence="1">
    <location>
        <begin position="491"/>
        <end position="515"/>
    </location>
</feature>